<reference evidence="1" key="1">
    <citation type="journal article" date="2021" name="Proc. Natl. Acad. Sci. U.S.A.">
        <title>A Catalog of Tens of Thousands of Viruses from Human Metagenomes Reveals Hidden Associations with Chronic Diseases.</title>
        <authorList>
            <person name="Tisza M.J."/>
            <person name="Buck C.B."/>
        </authorList>
    </citation>
    <scope>NUCLEOTIDE SEQUENCE</scope>
    <source>
        <strain evidence="1">Ct17O1</strain>
    </source>
</reference>
<evidence type="ECO:0000313" key="1">
    <source>
        <dbReference type="EMBL" id="DAE07347.1"/>
    </source>
</evidence>
<name>A0A8S5PLJ7_9VIRU</name>
<protein>
    <submittedName>
        <fullName evidence="1">Uncharacterized protein</fullName>
    </submittedName>
</protein>
<dbReference type="EMBL" id="BK015448">
    <property type="protein sequence ID" value="DAE07347.1"/>
    <property type="molecule type" value="Genomic_DNA"/>
</dbReference>
<organism evidence="1">
    <name type="scientific">Phage sp. ct17O1</name>
    <dbReference type="NCBI Taxonomy" id="2825789"/>
    <lineage>
        <taxon>Viruses</taxon>
    </lineage>
</organism>
<accession>A0A8S5PLJ7</accession>
<sequence>MSKTNFDKTLSQLNRGELNAELTSTLAEVIKAVRETRKQGTLTLSLKVSMLNTRTENQIKITPMVNSKIPELDREESIVFSTADGDVLFDDPSQLKMDLKTVEDKPASCLKIVNSSAAA</sequence>
<proteinExistence type="predicted"/>